<accession>A0A167N1B8</accession>
<feature type="transmembrane region" description="Helical" evidence="2">
    <location>
        <begin position="51"/>
        <end position="75"/>
    </location>
</feature>
<keyword evidence="2" id="KW-0472">Membrane</keyword>
<dbReference type="EMBL" id="KV417280">
    <property type="protein sequence ID" value="KZO97242.1"/>
    <property type="molecule type" value="Genomic_DNA"/>
</dbReference>
<evidence type="ECO:0000313" key="4">
    <source>
        <dbReference type="Proteomes" id="UP000076738"/>
    </source>
</evidence>
<keyword evidence="2" id="KW-1133">Transmembrane helix</keyword>
<feature type="region of interest" description="Disordered" evidence="1">
    <location>
        <begin position="336"/>
        <end position="359"/>
    </location>
</feature>
<sequence>MHIPHNSRNARPPQVRSVAVENGPVRPSRPSSLLIRASSIVRSYIRMTARLALAALALGAALVLAVTGLVALVIFQCRARKRRIRRRPRALSGESFACPGEGQARARPLGWITGQLRSAEYTAGAREEQPSSPCFATPPPAYTDTVPAVLTTAMSLTLPRALTDDHGLRPRALTLPGAGQGISPPILPSVAPSKSFLELLSAAGLRNSIQEVEEHAHLSGLKDCDIEKGYDNYADNGTAELEVVSSYASEIGDDDNHTQHEDCGWAFAHRRDGRVNRRESYQSSELAYLQDDVEEHQIQSQSDYGSNRYSRYAQVRSNTKESAVSVESDLLTRLTPEPMTPLTAEPGGLRTGWSFPGQETRDMPSFQRRYRASLTDPTPITLVLPPRPIRDRSTTLPPDGAILHHLVNPQYNPAAARSFKGHRRSKSSGSISSVSSTPPLAVGLGMVGLGLTLGATLQNGTGLRRLSLVPEEENTSSGSIQVPETVYIPTATRTRRDTHRRSQSMPVARPLLSLIPADPTLPHHRRSPSPTSSDTLTFSSARSSSPMFFSPLLSTPSTSGPETPVFSFPAASPHTRARSATIASVDTDLTIKIYYSAKGHGDPSRNSYFDNGTETVKFRLPRTAVFGELCIKVWEKLGVAVKLLMYEDMMVNGESDIEGEGSAKRREVGAQEWRDVCERAQSRVYFWAKDTEINIASP</sequence>
<evidence type="ECO:0000256" key="2">
    <source>
        <dbReference type="SAM" id="Phobius"/>
    </source>
</evidence>
<feature type="region of interest" description="Disordered" evidence="1">
    <location>
        <begin position="1"/>
        <end position="27"/>
    </location>
</feature>
<dbReference type="OrthoDB" id="10493021at2759"/>
<evidence type="ECO:0000313" key="3">
    <source>
        <dbReference type="EMBL" id="KZO97242.1"/>
    </source>
</evidence>
<gene>
    <name evidence="3" type="ORF">CALVIDRAFT_81919</name>
</gene>
<feature type="compositionally biased region" description="Low complexity" evidence="1">
    <location>
        <begin position="528"/>
        <end position="539"/>
    </location>
</feature>
<reference evidence="3 4" key="1">
    <citation type="journal article" date="2016" name="Mol. Biol. Evol.">
        <title>Comparative Genomics of Early-Diverging Mushroom-Forming Fungi Provides Insights into the Origins of Lignocellulose Decay Capabilities.</title>
        <authorList>
            <person name="Nagy L.G."/>
            <person name="Riley R."/>
            <person name="Tritt A."/>
            <person name="Adam C."/>
            <person name="Daum C."/>
            <person name="Floudas D."/>
            <person name="Sun H."/>
            <person name="Yadav J.S."/>
            <person name="Pangilinan J."/>
            <person name="Larsson K.H."/>
            <person name="Matsuura K."/>
            <person name="Barry K."/>
            <person name="Labutti K."/>
            <person name="Kuo R."/>
            <person name="Ohm R.A."/>
            <person name="Bhattacharya S.S."/>
            <person name="Shirouzu T."/>
            <person name="Yoshinaga Y."/>
            <person name="Martin F.M."/>
            <person name="Grigoriev I.V."/>
            <person name="Hibbett D.S."/>
        </authorList>
    </citation>
    <scope>NUCLEOTIDE SEQUENCE [LARGE SCALE GENOMIC DNA]</scope>
    <source>
        <strain evidence="3 4">TUFC12733</strain>
    </source>
</reference>
<dbReference type="Proteomes" id="UP000076738">
    <property type="component" value="Unassembled WGS sequence"/>
</dbReference>
<dbReference type="AlphaFoldDB" id="A0A167N1B8"/>
<keyword evidence="4" id="KW-1185">Reference proteome</keyword>
<keyword evidence="2" id="KW-0812">Transmembrane</keyword>
<evidence type="ECO:0000256" key="1">
    <source>
        <dbReference type="SAM" id="MobiDB-lite"/>
    </source>
</evidence>
<protein>
    <submittedName>
        <fullName evidence="3">Uncharacterized protein</fullName>
    </submittedName>
</protein>
<organism evidence="3 4">
    <name type="scientific">Calocera viscosa (strain TUFC12733)</name>
    <dbReference type="NCBI Taxonomy" id="1330018"/>
    <lineage>
        <taxon>Eukaryota</taxon>
        <taxon>Fungi</taxon>
        <taxon>Dikarya</taxon>
        <taxon>Basidiomycota</taxon>
        <taxon>Agaricomycotina</taxon>
        <taxon>Dacrymycetes</taxon>
        <taxon>Dacrymycetales</taxon>
        <taxon>Dacrymycetaceae</taxon>
        <taxon>Calocera</taxon>
    </lineage>
</organism>
<proteinExistence type="predicted"/>
<name>A0A167N1B8_CALVF</name>
<feature type="region of interest" description="Disordered" evidence="1">
    <location>
        <begin position="487"/>
        <end position="539"/>
    </location>
</feature>